<dbReference type="AlphaFoldDB" id="A0A0F0L599"/>
<gene>
    <name evidence="1" type="ORF">RS83_02924</name>
</gene>
<comment type="caution">
    <text evidence="1">The sequence shown here is derived from an EMBL/GenBank/DDBJ whole genome shotgun (WGS) entry which is preliminary data.</text>
</comment>
<dbReference type="PATRIC" id="fig|82380.11.peg.2960"/>
<reference evidence="1 2" key="1">
    <citation type="submission" date="2015-02" db="EMBL/GenBank/DDBJ databases">
        <title>Draft genome sequences of ten Microbacterium spp. with emphasis on heavy metal contaminated environments.</title>
        <authorList>
            <person name="Corretto E."/>
        </authorList>
    </citation>
    <scope>NUCLEOTIDE SEQUENCE [LARGE SCALE GENOMIC DNA]</scope>
    <source>
        <strain evidence="1 2">BEL4b</strain>
    </source>
</reference>
<dbReference type="RefSeq" id="WP_045280215.1">
    <property type="nucleotide sequence ID" value="NZ_JYIW01000026.1"/>
</dbReference>
<organism evidence="1 2">
    <name type="scientific">Microbacterium oxydans</name>
    <dbReference type="NCBI Taxonomy" id="82380"/>
    <lineage>
        <taxon>Bacteria</taxon>
        <taxon>Bacillati</taxon>
        <taxon>Actinomycetota</taxon>
        <taxon>Actinomycetes</taxon>
        <taxon>Micrococcales</taxon>
        <taxon>Microbacteriaceae</taxon>
        <taxon>Microbacterium</taxon>
    </lineage>
</organism>
<evidence type="ECO:0000313" key="2">
    <source>
        <dbReference type="Proteomes" id="UP000033640"/>
    </source>
</evidence>
<dbReference type="OrthoDB" id="9843804at2"/>
<name>A0A0F0L599_9MICO</name>
<protein>
    <submittedName>
        <fullName evidence="1">Uncharacterized protein</fullName>
    </submittedName>
</protein>
<sequence length="79" mass="8976">MQETQFVFWRTPAPALPTQQSLSFSRPVWMHSSEWLEQQGEGWQVTGYQIVGSDAESGDLVLSVMMDREITMIDPALTD</sequence>
<dbReference type="Proteomes" id="UP000033640">
    <property type="component" value="Unassembled WGS sequence"/>
</dbReference>
<evidence type="ECO:0000313" key="1">
    <source>
        <dbReference type="EMBL" id="KJL27864.1"/>
    </source>
</evidence>
<proteinExistence type="predicted"/>
<accession>A0A0F0L599</accession>
<dbReference type="EMBL" id="JYIW01000026">
    <property type="protein sequence ID" value="KJL27864.1"/>
    <property type="molecule type" value="Genomic_DNA"/>
</dbReference>